<evidence type="ECO:0000313" key="10">
    <source>
        <dbReference type="EMBL" id="KKM70330.1"/>
    </source>
</evidence>
<feature type="transmembrane region" description="Helical" evidence="7">
    <location>
        <begin position="274"/>
        <end position="292"/>
    </location>
</feature>
<evidence type="ECO:0000256" key="4">
    <source>
        <dbReference type="ARBA" id="ARBA00022840"/>
    </source>
</evidence>
<dbReference type="SUPFAM" id="SSF52540">
    <property type="entry name" value="P-loop containing nucleoside triphosphate hydrolases"/>
    <property type="match status" value="1"/>
</dbReference>
<feature type="domain" description="ABC transporter" evidence="8">
    <location>
        <begin position="368"/>
        <end position="601"/>
    </location>
</feature>
<dbReference type="InterPro" id="IPR036640">
    <property type="entry name" value="ABC1_TM_sf"/>
</dbReference>
<dbReference type="InterPro" id="IPR027417">
    <property type="entry name" value="P-loop_NTPase"/>
</dbReference>
<evidence type="ECO:0000256" key="3">
    <source>
        <dbReference type="ARBA" id="ARBA00022741"/>
    </source>
</evidence>
<dbReference type="GO" id="GO:0005524">
    <property type="term" value="F:ATP binding"/>
    <property type="evidence" value="ECO:0007669"/>
    <property type="project" value="UniProtKB-KW"/>
</dbReference>
<organism evidence="10">
    <name type="scientific">marine sediment metagenome</name>
    <dbReference type="NCBI Taxonomy" id="412755"/>
    <lineage>
        <taxon>unclassified sequences</taxon>
        <taxon>metagenomes</taxon>
        <taxon>ecological metagenomes</taxon>
    </lineage>
</organism>
<feature type="transmembrane region" description="Helical" evidence="7">
    <location>
        <begin position="176"/>
        <end position="203"/>
    </location>
</feature>
<dbReference type="CDD" id="cd07346">
    <property type="entry name" value="ABC_6TM_exporters"/>
    <property type="match status" value="1"/>
</dbReference>
<evidence type="ECO:0008006" key="11">
    <source>
        <dbReference type="Google" id="ProtNLM"/>
    </source>
</evidence>
<feature type="domain" description="ABC transmembrane type-1" evidence="9">
    <location>
        <begin position="51"/>
        <end position="333"/>
    </location>
</feature>
<dbReference type="PANTHER" id="PTHR43394">
    <property type="entry name" value="ATP-DEPENDENT PERMEASE MDL1, MITOCHONDRIAL"/>
    <property type="match status" value="1"/>
</dbReference>
<evidence type="ECO:0000259" key="8">
    <source>
        <dbReference type="PROSITE" id="PS50893"/>
    </source>
</evidence>
<dbReference type="InterPro" id="IPR039421">
    <property type="entry name" value="Type_1_exporter"/>
</dbReference>
<dbReference type="SUPFAM" id="SSF90123">
    <property type="entry name" value="ABC transporter transmembrane region"/>
    <property type="match status" value="1"/>
</dbReference>
<name>A0A0F9M121_9ZZZZ</name>
<proteinExistence type="predicted"/>
<feature type="transmembrane region" description="Helical" evidence="7">
    <location>
        <begin position="87"/>
        <end position="107"/>
    </location>
</feature>
<keyword evidence="3" id="KW-0547">Nucleotide-binding</keyword>
<dbReference type="Pfam" id="PF00005">
    <property type="entry name" value="ABC_tran"/>
    <property type="match status" value="1"/>
</dbReference>
<comment type="caution">
    <text evidence="10">The sequence shown here is derived from an EMBL/GenBank/DDBJ whole genome shotgun (WGS) entry which is preliminary data.</text>
</comment>
<dbReference type="InterPro" id="IPR003439">
    <property type="entry name" value="ABC_transporter-like_ATP-bd"/>
</dbReference>
<evidence type="ECO:0000256" key="7">
    <source>
        <dbReference type="SAM" id="Phobius"/>
    </source>
</evidence>
<dbReference type="GO" id="GO:0016887">
    <property type="term" value="F:ATP hydrolysis activity"/>
    <property type="evidence" value="ECO:0007669"/>
    <property type="project" value="InterPro"/>
</dbReference>
<gene>
    <name evidence="10" type="ORF">LCGC14_1441850</name>
</gene>
<dbReference type="AlphaFoldDB" id="A0A0F9M121"/>
<evidence type="ECO:0000256" key="6">
    <source>
        <dbReference type="ARBA" id="ARBA00023136"/>
    </source>
</evidence>
<evidence type="ECO:0000256" key="1">
    <source>
        <dbReference type="ARBA" id="ARBA00004141"/>
    </source>
</evidence>
<keyword evidence="6 7" id="KW-0472">Membrane</keyword>
<evidence type="ECO:0000259" key="9">
    <source>
        <dbReference type="PROSITE" id="PS50929"/>
    </source>
</evidence>
<dbReference type="GO" id="GO:0016020">
    <property type="term" value="C:membrane"/>
    <property type="evidence" value="ECO:0007669"/>
    <property type="project" value="UniProtKB-SubCell"/>
</dbReference>
<sequence>MSGKTGRGRIDGKLGYYIKLFSKMERGEAKFTKKKMQFLIPLIKESRNKIIVAICIAIFSSIFNLFPVMIQKIIIDDAILKNNETGLILFSILLITVFITQWFITYIRTRTFRFVSQRIIFNLRTVVFNRIMSLSLKDTNETKKGELLSVVMNDVNLLSTSVASGIISLFADVISVIGIVFIMLFLDIYLALIAFLIIPLLAISTKRTRMKMKRVFMNIHKTIAQLNVNVEESVSGIRVVKALAVESKQNRGFSETNKKNFDITMKGTQASAKFSAISSVSSFVMIASVILIGGIRFYFGSISLGDFLIFYLYMNLFLQPVQSLSGIFTTFQMASVALDHIKELLEKPYDIPEPENPIPLPIPFNGTIKYQDVSFSYGKKPFIKNLNLIINPGEHIGIVGETGAGKTTLVKLLTRLYDVTSGTILLDDVDIRELSKKDLRKIITVVSQDTTIFSDTIKNNILFGNPEATDGQITEATKLSNMHNFIQTLPEGYDTVLGDMGIGLSGGQKQLLAYTRLILAQPKIAILDEATSNLDSYTENLIQENLKKFLTNCTTIIIAHRFSTIQNVERLILIENGEIKAVGSHQEIYESNEYYRKLYDIQNKEF</sequence>
<comment type="subcellular location">
    <subcellularLocation>
        <location evidence="1">Membrane</location>
        <topology evidence="1">Multi-pass membrane protein</topology>
    </subcellularLocation>
</comment>
<dbReference type="Gene3D" id="1.20.1560.10">
    <property type="entry name" value="ABC transporter type 1, transmembrane domain"/>
    <property type="match status" value="1"/>
</dbReference>
<dbReference type="PROSITE" id="PS50893">
    <property type="entry name" value="ABC_TRANSPORTER_2"/>
    <property type="match status" value="1"/>
</dbReference>
<evidence type="ECO:0000256" key="5">
    <source>
        <dbReference type="ARBA" id="ARBA00022989"/>
    </source>
</evidence>
<reference evidence="10" key="1">
    <citation type="journal article" date="2015" name="Nature">
        <title>Complex archaea that bridge the gap between prokaryotes and eukaryotes.</title>
        <authorList>
            <person name="Spang A."/>
            <person name="Saw J.H."/>
            <person name="Jorgensen S.L."/>
            <person name="Zaremba-Niedzwiedzka K."/>
            <person name="Martijn J."/>
            <person name="Lind A.E."/>
            <person name="van Eijk R."/>
            <person name="Schleper C."/>
            <person name="Guy L."/>
            <person name="Ettema T.J."/>
        </authorList>
    </citation>
    <scope>NUCLEOTIDE SEQUENCE</scope>
</reference>
<keyword evidence="4" id="KW-0067">ATP-binding</keyword>
<dbReference type="Pfam" id="PF00664">
    <property type="entry name" value="ABC_membrane"/>
    <property type="match status" value="1"/>
</dbReference>
<accession>A0A0F9M121</accession>
<dbReference type="FunFam" id="3.40.50.300:FF:000218">
    <property type="entry name" value="Multidrug ABC transporter ATP-binding protein"/>
    <property type="match status" value="1"/>
</dbReference>
<feature type="non-terminal residue" evidence="10">
    <location>
        <position position="606"/>
    </location>
</feature>
<dbReference type="PANTHER" id="PTHR43394:SF1">
    <property type="entry name" value="ATP-BINDING CASSETTE SUB-FAMILY B MEMBER 10, MITOCHONDRIAL"/>
    <property type="match status" value="1"/>
</dbReference>
<dbReference type="SMART" id="SM00382">
    <property type="entry name" value="AAA"/>
    <property type="match status" value="1"/>
</dbReference>
<dbReference type="GO" id="GO:0015421">
    <property type="term" value="F:ABC-type oligopeptide transporter activity"/>
    <property type="evidence" value="ECO:0007669"/>
    <property type="project" value="TreeGrafter"/>
</dbReference>
<keyword evidence="2 7" id="KW-0812">Transmembrane</keyword>
<evidence type="ECO:0000256" key="2">
    <source>
        <dbReference type="ARBA" id="ARBA00022692"/>
    </source>
</evidence>
<keyword evidence="5 7" id="KW-1133">Transmembrane helix</keyword>
<dbReference type="PROSITE" id="PS50929">
    <property type="entry name" value="ABC_TM1F"/>
    <property type="match status" value="1"/>
</dbReference>
<protein>
    <recommendedName>
        <fullName evidence="11">ABC transporter ATP-binding protein</fullName>
    </recommendedName>
</protein>
<feature type="transmembrane region" description="Helical" evidence="7">
    <location>
        <begin position="50"/>
        <end position="75"/>
    </location>
</feature>
<dbReference type="EMBL" id="LAZR01009838">
    <property type="protein sequence ID" value="KKM70330.1"/>
    <property type="molecule type" value="Genomic_DNA"/>
</dbReference>
<dbReference type="InterPro" id="IPR011527">
    <property type="entry name" value="ABC1_TM_dom"/>
</dbReference>
<dbReference type="Gene3D" id="3.40.50.300">
    <property type="entry name" value="P-loop containing nucleotide triphosphate hydrolases"/>
    <property type="match status" value="1"/>
</dbReference>
<dbReference type="InterPro" id="IPR003593">
    <property type="entry name" value="AAA+_ATPase"/>
</dbReference>